<organism evidence="2 3">
    <name type="scientific">Adonisia turfae CCMR0082</name>
    <dbReference type="NCBI Taxonomy" id="2304604"/>
    <lineage>
        <taxon>Bacteria</taxon>
        <taxon>Bacillati</taxon>
        <taxon>Cyanobacteriota</taxon>
        <taxon>Adonisia</taxon>
        <taxon>Adonisia turfae</taxon>
    </lineage>
</organism>
<feature type="transmembrane region" description="Helical" evidence="1">
    <location>
        <begin position="41"/>
        <end position="60"/>
    </location>
</feature>
<protein>
    <submittedName>
        <fullName evidence="2">Uncharacterized protein</fullName>
    </submittedName>
</protein>
<name>A0A6M0SHC9_9CYAN</name>
<reference evidence="2 3" key="1">
    <citation type="journal article" date="2020" name="Microb. Ecol.">
        <title>Ecogenomics of the Marine Benthic Filamentous Cyanobacterium Adonisia.</title>
        <authorList>
            <person name="Walter J.M."/>
            <person name="Coutinho F.H."/>
            <person name="Leomil L."/>
            <person name="Hargreaves P.I."/>
            <person name="Campeao M.E."/>
            <person name="Vieira V.V."/>
            <person name="Silva B.S."/>
            <person name="Fistarol G.O."/>
            <person name="Salomon P.S."/>
            <person name="Sawabe T."/>
            <person name="Mino S."/>
            <person name="Hosokawa M."/>
            <person name="Miyashita H."/>
            <person name="Maruyama F."/>
            <person name="van Verk M.C."/>
            <person name="Dutilh B.E."/>
            <person name="Thompson C.C."/>
            <person name="Thompson F.L."/>
        </authorList>
    </citation>
    <scope>NUCLEOTIDE SEQUENCE [LARGE SCALE GENOMIC DNA]</scope>
    <source>
        <strain evidence="2 3">CCMR0082</strain>
    </source>
</reference>
<evidence type="ECO:0000313" key="2">
    <source>
        <dbReference type="EMBL" id="NEZ67895.1"/>
    </source>
</evidence>
<dbReference type="RefSeq" id="WP_163671168.1">
    <property type="nucleotide sequence ID" value="NZ_QZCE01000002.1"/>
</dbReference>
<keyword evidence="1" id="KW-0472">Membrane</keyword>
<sequence length="216" mass="24363">MDRESLLKFPRYAFYAVLVCGLLYILIPMDPPALQGSILKIVIQQLTILIVIALFLERALEVYKLSYLSPEKERLAVQVEQMQLELQGLLAQAEASLKSVVIEATQLRLFNAEEKLRVYRTYMRQNLLQVAIVFGALISLVGVRSLENAFNFPVPESVLEIFRFYLFRVLDVILTAGLIAGGSEGIHNVIKKLGSLFPDVPQKIVEFVQAIKQDPV</sequence>
<feature type="transmembrane region" description="Helical" evidence="1">
    <location>
        <begin position="127"/>
        <end position="145"/>
    </location>
</feature>
<dbReference type="AlphaFoldDB" id="A0A6M0SHC9"/>
<keyword evidence="1" id="KW-0812">Transmembrane</keyword>
<dbReference type="Proteomes" id="UP000473574">
    <property type="component" value="Unassembled WGS sequence"/>
</dbReference>
<gene>
    <name evidence="2" type="ORF">D0962_34955</name>
</gene>
<evidence type="ECO:0000256" key="1">
    <source>
        <dbReference type="SAM" id="Phobius"/>
    </source>
</evidence>
<feature type="transmembrane region" description="Helical" evidence="1">
    <location>
        <begin position="12"/>
        <end position="29"/>
    </location>
</feature>
<accession>A0A6M0SHC9</accession>
<proteinExistence type="predicted"/>
<dbReference type="EMBL" id="QZCE01000002">
    <property type="protein sequence ID" value="NEZ67895.1"/>
    <property type="molecule type" value="Genomic_DNA"/>
</dbReference>
<evidence type="ECO:0000313" key="3">
    <source>
        <dbReference type="Proteomes" id="UP000473574"/>
    </source>
</evidence>
<comment type="caution">
    <text evidence="2">The sequence shown here is derived from an EMBL/GenBank/DDBJ whole genome shotgun (WGS) entry which is preliminary data.</text>
</comment>
<keyword evidence="1" id="KW-1133">Transmembrane helix</keyword>
<feature type="transmembrane region" description="Helical" evidence="1">
    <location>
        <begin position="165"/>
        <end position="183"/>
    </location>
</feature>